<organism evidence="2 3">
    <name type="scientific">Sphingomicrobium lutaoense</name>
    <dbReference type="NCBI Taxonomy" id="515949"/>
    <lineage>
        <taxon>Bacteria</taxon>
        <taxon>Pseudomonadati</taxon>
        <taxon>Pseudomonadota</taxon>
        <taxon>Alphaproteobacteria</taxon>
        <taxon>Sphingomonadales</taxon>
        <taxon>Sphingomonadaceae</taxon>
        <taxon>Sphingomicrobium</taxon>
    </lineage>
</organism>
<proteinExistence type="predicted"/>
<dbReference type="Proteomes" id="UP000578569">
    <property type="component" value="Unassembled WGS sequence"/>
</dbReference>
<reference evidence="2 3" key="1">
    <citation type="submission" date="2020-08" db="EMBL/GenBank/DDBJ databases">
        <title>Genomic Encyclopedia of Type Strains, Phase IV (KMG-IV): sequencing the most valuable type-strain genomes for metagenomic binning, comparative biology and taxonomic classification.</title>
        <authorList>
            <person name="Goeker M."/>
        </authorList>
    </citation>
    <scope>NUCLEOTIDE SEQUENCE [LARGE SCALE GENOMIC DNA]</scope>
    <source>
        <strain evidence="2 3">DSM 24194</strain>
    </source>
</reference>
<evidence type="ECO:0000256" key="1">
    <source>
        <dbReference type="SAM" id="Phobius"/>
    </source>
</evidence>
<accession>A0A839YTT8</accession>
<keyword evidence="3" id="KW-1185">Reference proteome</keyword>
<evidence type="ECO:0000313" key="2">
    <source>
        <dbReference type="EMBL" id="MBB3763681.1"/>
    </source>
</evidence>
<gene>
    <name evidence="2" type="ORF">FHS50_000704</name>
</gene>
<comment type="caution">
    <text evidence="2">The sequence shown here is derived from an EMBL/GenBank/DDBJ whole genome shotgun (WGS) entry which is preliminary data.</text>
</comment>
<dbReference type="AlphaFoldDB" id="A0A839YTT8"/>
<keyword evidence="1" id="KW-0812">Transmembrane</keyword>
<keyword evidence="1" id="KW-1133">Transmembrane helix</keyword>
<feature type="transmembrane region" description="Helical" evidence="1">
    <location>
        <begin position="31"/>
        <end position="48"/>
    </location>
</feature>
<protein>
    <submittedName>
        <fullName evidence="2">Uncharacterized protein</fullName>
    </submittedName>
</protein>
<dbReference type="EMBL" id="JACICF010000001">
    <property type="protein sequence ID" value="MBB3763681.1"/>
    <property type="molecule type" value="Genomic_DNA"/>
</dbReference>
<evidence type="ECO:0000313" key="3">
    <source>
        <dbReference type="Proteomes" id="UP000578569"/>
    </source>
</evidence>
<sequence>MSTERYEPPVDPYAGARAASGLLAFEILRRWARRWLIILPIAFLIGIVLSDYSWIFWVPAAIGGVSLLVRLMLIRFVRKRIPRGQRGPIDVEGSRVIEGDRIEDLRD</sequence>
<keyword evidence="1" id="KW-0472">Membrane</keyword>
<feature type="transmembrane region" description="Helical" evidence="1">
    <location>
        <begin position="54"/>
        <end position="73"/>
    </location>
</feature>
<dbReference type="RefSeq" id="WP_183933010.1">
    <property type="nucleotide sequence ID" value="NZ_JACICF010000001.1"/>
</dbReference>
<name>A0A839YTT8_9SPHN</name>